<dbReference type="InterPro" id="IPR027843">
    <property type="entry name" value="DUF4440"/>
</dbReference>
<evidence type="ECO:0000259" key="2">
    <source>
        <dbReference type="Pfam" id="PF14534"/>
    </source>
</evidence>
<dbReference type="RefSeq" id="WP_273674575.1">
    <property type="nucleotide sequence ID" value="NZ_JAQQXR010000016.1"/>
</dbReference>
<dbReference type="Gene3D" id="3.10.450.50">
    <property type="match status" value="1"/>
</dbReference>
<dbReference type="InterPro" id="IPR032710">
    <property type="entry name" value="NTF2-like_dom_sf"/>
</dbReference>
<feature type="chain" id="PRO_5045564445" evidence="1">
    <location>
        <begin position="32"/>
        <end position="162"/>
    </location>
</feature>
<dbReference type="Pfam" id="PF14534">
    <property type="entry name" value="DUF4440"/>
    <property type="match status" value="1"/>
</dbReference>
<feature type="signal peptide" evidence="1">
    <location>
        <begin position="1"/>
        <end position="31"/>
    </location>
</feature>
<accession>A0ABT5K6M4</accession>
<organism evidence="3 4">
    <name type="scientific">Janthinobacterium fluminis</name>
    <dbReference type="NCBI Taxonomy" id="2987524"/>
    <lineage>
        <taxon>Bacteria</taxon>
        <taxon>Pseudomonadati</taxon>
        <taxon>Pseudomonadota</taxon>
        <taxon>Betaproteobacteria</taxon>
        <taxon>Burkholderiales</taxon>
        <taxon>Oxalobacteraceae</taxon>
        <taxon>Janthinobacterium</taxon>
    </lineage>
</organism>
<evidence type="ECO:0000313" key="4">
    <source>
        <dbReference type="Proteomes" id="UP001221208"/>
    </source>
</evidence>
<sequence length="162" mass="16880">MHALKTLPGKASFFAACLAFSLIGATQPAAAAPGDDGDAVLALVRQHAQAQSGFDQAALRALTADNYIEVSPAGEVDTREKMLAFYAPEQKRPAPAVAVEEPLTRISGDTAIVIARLAYTMSAGGQTRSFAMRASYVAQKSAGTWKLVGAQYTGIRPPQAAG</sequence>
<reference evidence="3 4" key="1">
    <citation type="submission" date="2022-10" db="EMBL/GenBank/DDBJ databases">
        <title>Janthinobacterium sp. hw3 Genome sequencing.</title>
        <authorList>
            <person name="Park S."/>
        </authorList>
    </citation>
    <scope>NUCLEOTIDE SEQUENCE [LARGE SCALE GENOMIC DNA]</scope>
    <source>
        <strain evidence="4">hw3</strain>
    </source>
</reference>
<gene>
    <name evidence="3" type="ORF">OIK44_24015</name>
</gene>
<dbReference type="SUPFAM" id="SSF54427">
    <property type="entry name" value="NTF2-like"/>
    <property type="match status" value="1"/>
</dbReference>
<dbReference type="Proteomes" id="UP001221208">
    <property type="component" value="Unassembled WGS sequence"/>
</dbReference>
<proteinExistence type="predicted"/>
<dbReference type="EMBL" id="JAQQXR010000016">
    <property type="protein sequence ID" value="MDC8760657.1"/>
    <property type="molecule type" value="Genomic_DNA"/>
</dbReference>
<feature type="domain" description="DUF4440" evidence="2">
    <location>
        <begin position="40"/>
        <end position="147"/>
    </location>
</feature>
<evidence type="ECO:0000256" key="1">
    <source>
        <dbReference type="SAM" id="SignalP"/>
    </source>
</evidence>
<keyword evidence="4" id="KW-1185">Reference proteome</keyword>
<name>A0ABT5K6M4_9BURK</name>
<protein>
    <submittedName>
        <fullName evidence="3">Nuclear transport factor 2 family protein</fullName>
    </submittedName>
</protein>
<evidence type="ECO:0000313" key="3">
    <source>
        <dbReference type="EMBL" id="MDC8760657.1"/>
    </source>
</evidence>
<comment type="caution">
    <text evidence="3">The sequence shown here is derived from an EMBL/GenBank/DDBJ whole genome shotgun (WGS) entry which is preliminary data.</text>
</comment>
<keyword evidence="1" id="KW-0732">Signal</keyword>